<dbReference type="Pfam" id="PF13086">
    <property type="entry name" value="AAA_11"/>
    <property type="match status" value="1"/>
</dbReference>
<dbReference type="Gene3D" id="2.40.30.270">
    <property type="match status" value="1"/>
</dbReference>
<dbReference type="InterPro" id="IPR041677">
    <property type="entry name" value="DNA2/NAM7_AAA_11"/>
</dbReference>
<dbReference type="PANTHER" id="PTHR43788">
    <property type="entry name" value="DNA2/NAM7 HELICASE FAMILY MEMBER"/>
    <property type="match status" value="1"/>
</dbReference>
<keyword evidence="5" id="KW-0067">ATP-binding</keyword>
<dbReference type="CDD" id="cd18808">
    <property type="entry name" value="SF1_C_Upf1"/>
    <property type="match status" value="1"/>
</dbReference>
<organism evidence="8 9">
    <name type="scientific">Wandonia haliotis</name>
    <dbReference type="NCBI Taxonomy" id="574963"/>
    <lineage>
        <taxon>Bacteria</taxon>
        <taxon>Pseudomonadati</taxon>
        <taxon>Bacteroidota</taxon>
        <taxon>Flavobacteriia</taxon>
        <taxon>Flavobacteriales</taxon>
        <taxon>Crocinitomicaceae</taxon>
        <taxon>Wandonia</taxon>
    </lineage>
</organism>
<dbReference type="EMBL" id="BAAAFH010000022">
    <property type="protein sequence ID" value="GAA0876112.1"/>
    <property type="molecule type" value="Genomic_DNA"/>
</dbReference>
<accession>A0ABP3Y5K1</accession>
<dbReference type="InterPro" id="IPR003593">
    <property type="entry name" value="AAA+_ATPase"/>
</dbReference>
<dbReference type="PANTHER" id="PTHR43788:SF8">
    <property type="entry name" value="DNA-BINDING PROTEIN SMUBP-2"/>
    <property type="match status" value="1"/>
</dbReference>
<evidence type="ECO:0000256" key="6">
    <source>
        <dbReference type="SAM" id="Coils"/>
    </source>
</evidence>
<dbReference type="Pfam" id="PF13087">
    <property type="entry name" value="AAA_12"/>
    <property type="match status" value="1"/>
</dbReference>
<dbReference type="InterPro" id="IPR047187">
    <property type="entry name" value="SF1_C_Upf1"/>
</dbReference>
<name>A0ABP3Y5K1_9FLAO</name>
<evidence type="ECO:0000259" key="7">
    <source>
        <dbReference type="SMART" id="SM00382"/>
    </source>
</evidence>
<proteinExistence type="inferred from homology"/>
<keyword evidence="9" id="KW-1185">Reference proteome</keyword>
<comment type="caution">
    <text evidence="8">The sequence shown here is derived from an EMBL/GenBank/DDBJ whole genome shotgun (WGS) entry which is preliminary data.</text>
</comment>
<protein>
    <submittedName>
        <fullName evidence="8">AAA domain-containing protein</fullName>
    </submittedName>
</protein>
<reference evidence="9" key="1">
    <citation type="journal article" date="2019" name="Int. J. Syst. Evol. Microbiol.">
        <title>The Global Catalogue of Microorganisms (GCM) 10K type strain sequencing project: providing services to taxonomists for standard genome sequencing and annotation.</title>
        <authorList>
            <consortium name="The Broad Institute Genomics Platform"/>
            <consortium name="The Broad Institute Genome Sequencing Center for Infectious Disease"/>
            <person name="Wu L."/>
            <person name="Ma J."/>
        </authorList>
    </citation>
    <scope>NUCLEOTIDE SEQUENCE [LARGE SCALE GENOMIC DNA]</scope>
    <source>
        <strain evidence="9">JCM 16083</strain>
    </source>
</reference>
<evidence type="ECO:0000256" key="2">
    <source>
        <dbReference type="ARBA" id="ARBA00022741"/>
    </source>
</evidence>
<evidence type="ECO:0000256" key="4">
    <source>
        <dbReference type="ARBA" id="ARBA00022806"/>
    </source>
</evidence>
<sequence>MTDISIYLNEQRQLISLEKQAQQDRYGKELTSHSLKELKQLGAALHPLKSKHNYFGAGDFPQIDFEFLHPVDTSQFRPGTPVVCFVLEEGEIEASLADITEKGGTIRLHSEDFPDWIDERGLGIKIAPDSHTFDVMSHLLKKLEIGEHTILRKHLRSLQSGHPSLSTFHNIKLPNNLNSSQQEAVTAALNLEGIMVVHGPPGTGKTTTLTHLIHELTEDNKTIVAAAPSNAAVDHLTRELVKKGIPVIRLGNNIKISEDLLPYTPEGILERSDEQKQIKKLKKQAEEYRKMAGQYKRKFGKEEREQRSLLYKEVKSIRQEIKALRNFVLDKAKSSAAVITGTPVALYDELGPDFSADYVLLDEAGQCQDPLGWAVAQYGANWILAGDPFQLPPTYISEEIVQKKIGTSILDTLFTAELPVHLLDTQYRMDETICGFSNTWFYEGKLKSSTTPSTNPLRFFDTAGSGFEEAVEAESGSRYNEGEIEAIEKFLEQEENQTTHWTIITPYQGQIRKLKERENLKKTRISTIDSFQGQEDEGIIISLVRSNPNQEIGFLRDYRRMNVALTRAKKHLVVFGDSSTIGSDSFFGKFLEYCEKENGYRSVFELIY</sequence>
<dbReference type="Gene3D" id="3.40.50.300">
    <property type="entry name" value="P-loop containing nucleotide triphosphate hydrolases"/>
    <property type="match status" value="2"/>
</dbReference>
<dbReference type="Proteomes" id="UP001501126">
    <property type="component" value="Unassembled WGS sequence"/>
</dbReference>
<evidence type="ECO:0000256" key="5">
    <source>
        <dbReference type="ARBA" id="ARBA00022840"/>
    </source>
</evidence>
<dbReference type="SMART" id="SM00382">
    <property type="entry name" value="AAA"/>
    <property type="match status" value="1"/>
</dbReference>
<keyword evidence="4" id="KW-0347">Helicase</keyword>
<keyword evidence="3" id="KW-0378">Hydrolase</keyword>
<evidence type="ECO:0000256" key="1">
    <source>
        <dbReference type="ARBA" id="ARBA00007913"/>
    </source>
</evidence>
<keyword evidence="6" id="KW-0175">Coiled coil</keyword>
<dbReference type="RefSeq" id="WP_343788320.1">
    <property type="nucleotide sequence ID" value="NZ_BAAAFH010000022.1"/>
</dbReference>
<feature type="domain" description="AAA+ ATPase" evidence="7">
    <location>
        <begin position="191"/>
        <end position="407"/>
    </location>
</feature>
<dbReference type="SUPFAM" id="SSF52540">
    <property type="entry name" value="P-loop containing nucleoside triphosphate hydrolases"/>
    <property type="match status" value="1"/>
</dbReference>
<gene>
    <name evidence="8" type="ORF">GCM10009118_25220</name>
</gene>
<evidence type="ECO:0000313" key="8">
    <source>
        <dbReference type="EMBL" id="GAA0876112.1"/>
    </source>
</evidence>
<evidence type="ECO:0000313" key="9">
    <source>
        <dbReference type="Proteomes" id="UP001501126"/>
    </source>
</evidence>
<dbReference type="InterPro" id="IPR041679">
    <property type="entry name" value="DNA2/NAM7-like_C"/>
</dbReference>
<evidence type="ECO:0000256" key="3">
    <source>
        <dbReference type="ARBA" id="ARBA00022801"/>
    </source>
</evidence>
<dbReference type="InterPro" id="IPR027417">
    <property type="entry name" value="P-loop_NTPase"/>
</dbReference>
<keyword evidence="2" id="KW-0547">Nucleotide-binding</keyword>
<feature type="coiled-coil region" evidence="6">
    <location>
        <begin position="271"/>
        <end position="298"/>
    </location>
</feature>
<dbReference type="InterPro" id="IPR050534">
    <property type="entry name" value="Coronavir_polyprotein_1ab"/>
</dbReference>
<comment type="similarity">
    <text evidence="1">Belongs to the DNA2/NAM7 helicase family.</text>
</comment>